<feature type="transmembrane region" description="Helical" evidence="1">
    <location>
        <begin position="138"/>
        <end position="156"/>
    </location>
</feature>
<organism evidence="2 3">
    <name type="scientific">Nocardiopsis ansamitocini</name>
    <dbReference type="NCBI Taxonomy" id="1670832"/>
    <lineage>
        <taxon>Bacteria</taxon>
        <taxon>Bacillati</taxon>
        <taxon>Actinomycetota</taxon>
        <taxon>Actinomycetes</taxon>
        <taxon>Streptosporangiales</taxon>
        <taxon>Nocardiopsidaceae</taxon>
        <taxon>Nocardiopsis</taxon>
    </lineage>
</organism>
<keyword evidence="3" id="KW-1185">Reference proteome</keyword>
<dbReference type="RefSeq" id="WP_285760054.1">
    <property type="nucleotide sequence ID" value="NZ_BSQG01000004.1"/>
</dbReference>
<gene>
    <name evidence="2" type="ORF">Nans01_29340</name>
</gene>
<name>A0A9W6P7S1_9ACTN</name>
<dbReference type="EMBL" id="BSQG01000004">
    <property type="protein sequence ID" value="GLU48583.1"/>
    <property type="molecule type" value="Genomic_DNA"/>
</dbReference>
<feature type="transmembrane region" description="Helical" evidence="1">
    <location>
        <begin position="112"/>
        <end position="131"/>
    </location>
</feature>
<keyword evidence="1" id="KW-0472">Membrane</keyword>
<protein>
    <recommendedName>
        <fullName evidence="4">Aromatic acid exporter family member 1</fullName>
    </recommendedName>
</protein>
<feature type="transmembrane region" description="Helical" evidence="1">
    <location>
        <begin position="88"/>
        <end position="106"/>
    </location>
</feature>
<dbReference type="AlphaFoldDB" id="A0A9W6P7S1"/>
<proteinExistence type="predicted"/>
<feature type="transmembrane region" description="Helical" evidence="1">
    <location>
        <begin position="162"/>
        <end position="184"/>
    </location>
</feature>
<evidence type="ECO:0000256" key="1">
    <source>
        <dbReference type="SAM" id="Phobius"/>
    </source>
</evidence>
<reference evidence="2" key="1">
    <citation type="submission" date="2023-02" db="EMBL/GenBank/DDBJ databases">
        <title>Nocardiopsis ansamitocini NBRC 112285.</title>
        <authorList>
            <person name="Ichikawa N."/>
            <person name="Sato H."/>
            <person name="Tonouchi N."/>
        </authorList>
    </citation>
    <scope>NUCLEOTIDE SEQUENCE</scope>
    <source>
        <strain evidence="2">NBRC 112285</strain>
    </source>
</reference>
<feature type="transmembrane region" description="Helical" evidence="1">
    <location>
        <begin position="55"/>
        <end position="76"/>
    </location>
</feature>
<evidence type="ECO:0000313" key="2">
    <source>
        <dbReference type="EMBL" id="GLU48583.1"/>
    </source>
</evidence>
<comment type="caution">
    <text evidence="2">The sequence shown here is derived from an EMBL/GenBank/DDBJ whole genome shotgun (WGS) entry which is preliminary data.</text>
</comment>
<evidence type="ECO:0000313" key="3">
    <source>
        <dbReference type="Proteomes" id="UP001165092"/>
    </source>
</evidence>
<keyword evidence="1" id="KW-1133">Transmembrane helix</keyword>
<evidence type="ECO:0008006" key="4">
    <source>
        <dbReference type="Google" id="ProtNLM"/>
    </source>
</evidence>
<accession>A0A9W6P7S1</accession>
<keyword evidence="1" id="KW-0812">Transmembrane</keyword>
<dbReference type="Proteomes" id="UP001165092">
    <property type="component" value="Unassembled WGS sequence"/>
</dbReference>
<sequence length="420" mass="46125">MAQVVPGRRTWVAEQGPWARSKQWLRRAAGSESHERHTLLSIGKSTLAASVSWLIAYHLMQASSAAFAPFSALLMMQVTVYQSVAQSLRYVAAVAAGVALQGLIGFAVNPDMAAFVLVTLVALVIGRWSALGTQGSQVATAAFFAFSTYVSTTGTVERLTQLGQIIVLVLIGCAVGILVNLLVFPPMRYRSAEYGIRSLAHALCDLVGDIHPSLSEDSLDPDSTDQWRTRAERMQTLVEQARSGVQTAQESVYLNPRGFLRRHRGHTSFTGYAALVEALDRVARQLVSVTLGLDQARWEDERGADHRAFVRGYGDLLAATGEITRLLSELDEDRLREQARHLCAQAERAQECRTLLSDETENGSLPLADHTRPYGILMVEATRLMDEFQYTCDLLQQCVDQALGRSECDDGSTESTTFTK</sequence>